<evidence type="ECO:0000256" key="3">
    <source>
        <dbReference type="ARBA" id="ARBA00022670"/>
    </source>
</evidence>
<evidence type="ECO:0000256" key="1">
    <source>
        <dbReference type="ARBA" id="ARBA00004651"/>
    </source>
</evidence>
<feature type="transmembrane region" description="Helical" evidence="12">
    <location>
        <begin position="165"/>
        <end position="184"/>
    </location>
</feature>
<reference evidence="14 15" key="1">
    <citation type="submission" date="2016-10" db="EMBL/GenBank/DDBJ databases">
        <authorList>
            <person name="Varghese N."/>
            <person name="Submissions S."/>
        </authorList>
    </citation>
    <scope>NUCLEOTIDE SEQUENCE [LARGE SCALE GENOMIC DNA]</scope>
    <source>
        <strain evidence="14 15">DSM 1361</strain>
    </source>
</reference>
<evidence type="ECO:0000313" key="14">
    <source>
        <dbReference type="EMBL" id="SFO97337.1"/>
    </source>
</evidence>
<evidence type="ECO:0000256" key="9">
    <source>
        <dbReference type="ARBA" id="ARBA00023049"/>
    </source>
</evidence>
<keyword evidence="7 11" id="KW-0862">Zinc</keyword>
<dbReference type="OrthoDB" id="15218at2"/>
<accession>A0A662ZFI7</accession>
<dbReference type="InterPro" id="IPR050083">
    <property type="entry name" value="HtpX_protease"/>
</dbReference>
<comment type="cofactor">
    <cofactor evidence="11">
        <name>Zn(2+)</name>
        <dbReference type="ChEBI" id="CHEBI:29105"/>
    </cofactor>
    <text evidence="11">Binds 1 zinc ion per subunit.</text>
</comment>
<dbReference type="CDD" id="cd07335">
    <property type="entry name" value="M48B_HtpX_like"/>
    <property type="match status" value="1"/>
</dbReference>
<evidence type="ECO:0000256" key="11">
    <source>
        <dbReference type="RuleBase" id="RU003983"/>
    </source>
</evidence>
<dbReference type="GO" id="GO:0004222">
    <property type="term" value="F:metalloendopeptidase activity"/>
    <property type="evidence" value="ECO:0007669"/>
    <property type="project" value="InterPro"/>
</dbReference>
<gene>
    <name evidence="14" type="ORF">SAMN02910344_00055</name>
</gene>
<dbReference type="GO" id="GO:0006508">
    <property type="term" value="P:proteolysis"/>
    <property type="evidence" value="ECO:0007669"/>
    <property type="project" value="UniProtKB-KW"/>
</dbReference>
<keyword evidence="6 11" id="KW-0378">Hydrolase</keyword>
<keyword evidence="5" id="KW-0479">Metal-binding</keyword>
<dbReference type="GO" id="GO:0005886">
    <property type="term" value="C:plasma membrane"/>
    <property type="evidence" value="ECO:0007669"/>
    <property type="project" value="UniProtKB-SubCell"/>
</dbReference>
<evidence type="ECO:0000256" key="2">
    <source>
        <dbReference type="ARBA" id="ARBA00022475"/>
    </source>
</evidence>
<comment type="similarity">
    <text evidence="11">Belongs to the peptidase M48 family.</text>
</comment>
<organism evidence="14 15">
    <name type="scientific">Ruminobacter amylophilus</name>
    <dbReference type="NCBI Taxonomy" id="867"/>
    <lineage>
        <taxon>Bacteria</taxon>
        <taxon>Pseudomonadati</taxon>
        <taxon>Pseudomonadota</taxon>
        <taxon>Gammaproteobacteria</taxon>
        <taxon>Aeromonadales</taxon>
        <taxon>Succinivibrionaceae</taxon>
        <taxon>Ruminobacter</taxon>
    </lineage>
</organism>
<evidence type="ECO:0000256" key="10">
    <source>
        <dbReference type="ARBA" id="ARBA00023136"/>
    </source>
</evidence>
<dbReference type="PANTHER" id="PTHR43221">
    <property type="entry name" value="PROTEASE HTPX"/>
    <property type="match status" value="1"/>
</dbReference>
<keyword evidence="9 11" id="KW-0482">Metalloprotease</keyword>
<keyword evidence="4 12" id="KW-0812">Transmembrane</keyword>
<comment type="subcellular location">
    <subcellularLocation>
        <location evidence="1">Cell membrane</location>
        <topology evidence="1">Multi-pass membrane protein</topology>
    </subcellularLocation>
</comment>
<keyword evidence="2" id="KW-1003">Cell membrane</keyword>
<dbReference type="Proteomes" id="UP000243745">
    <property type="component" value="Unassembled WGS sequence"/>
</dbReference>
<evidence type="ECO:0000259" key="13">
    <source>
        <dbReference type="Pfam" id="PF01435"/>
    </source>
</evidence>
<keyword evidence="15" id="KW-1185">Reference proteome</keyword>
<name>A0A662ZFI7_9GAMM</name>
<evidence type="ECO:0000313" key="15">
    <source>
        <dbReference type="Proteomes" id="UP000243745"/>
    </source>
</evidence>
<feature type="domain" description="Peptidase M48" evidence="13">
    <location>
        <begin position="82"/>
        <end position="296"/>
    </location>
</feature>
<dbReference type="Pfam" id="PF01435">
    <property type="entry name" value="Peptidase_M48"/>
    <property type="match status" value="1"/>
</dbReference>
<evidence type="ECO:0000256" key="4">
    <source>
        <dbReference type="ARBA" id="ARBA00022692"/>
    </source>
</evidence>
<keyword evidence="14" id="KW-0346">Stress response</keyword>
<evidence type="ECO:0000256" key="7">
    <source>
        <dbReference type="ARBA" id="ARBA00022833"/>
    </source>
</evidence>
<evidence type="ECO:0000256" key="5">
    <source>
        <dbReference type="ARBA" id="ARBA00022723"/>
    </source>
</evidence>
<dbReference type="RefSeq" id="WP_093139831.1">
    <property type="nucleotide sequence ID" value="NZ_FOXF01000001.1"/>
</dbReference>
<feature type="transmembrane region" description="Helical" evidence="12">
    <location>
        <begin position="204"/>
        <end position="224"/>
    </location>
</feature>
<dbReference type="Gene3D" id="3.30.2010.10">
    <property type="entry name" value="Metalloproteases ('zincins'), catalytic domain"/>
    <property type="match status" value="1"/>
</dbReference>
<proteinExistence type="inferred from homology"/>
<dbReference type="AlphaFoldDB" id="A0A662ZFI7"/>
<sequence length="298" mass="32292">MGVRLFFYFLTVIAILIVGAITISIICSALGYPLNTQDLMVCIGSMAVYGIGGSLVNLFASKSSVMRSMRVQLISQPENEGEKWLVDTIRKIADKKGLKMPDVGIYDAPEMNAFATGWNRDSALVAVSTGLLKAMNPKQVEAVLGHELSHVDNGDMVTLTLVQGVVNTFVLTFSSIAASIITAVMNQGKSQSRGSVSSGMANNALFYVMQTLFGFLGTAVVMWFSRYREYRADAGSADVLGKDSMISALEALKGDSSPVVKKSRVVKALCINSRDFGELFMTHPPLDKRIKALQERPN</sequence>
<protein>
    <submittedName>
        <fullName evidence="14">Heat shock protein HtpX</fullName>
    </submittedName>
</protein>
<feature type="transmembrane region" description="Helical" evidence="12">
    <location>
        <begin position="38"/>
        <end position="60"/>
    </location>
</feature>
<feature type="transmembrane region" description="Helical" evidence="12">
    <location>
        <begin position="7"/>
        <end position="32"/>
    </location>
</feature>
<evidence type="ECO:0000256" key="8">
    <source>
        <dbReference type="ARBA" id="ARBA00022989"/>
    </source>
</evidence>
<dbReference type="GO" id="GO:0046872">
    <property type="term" value="F:metal ion binding"/>
    <property type="evidence" value="ECO:0007669"/>
    <property type="project" value="UniProtKB-KW"/>
</dbReference>
<dbReference type="EMBL" id="FOXF01000001">
    <property type="protein sequence ID" value="SFO97337.1"/>
    <property type="molecule type" value="Genomic_DNA"/>
</dbReference>
<keyword evidence="10 12" id="KW-0472">Membrane</keyword>
<dbReference type="InterPro" id="IPR001915">
    <property type="entry name" value="Peptidase_M48"/>
</dbReference>
<keyword evidence="3 11" id="KW-0645">Protease</keyword>
<keyword evidence="8 12" id="KW-1133">Transmembrane helix</keyword>
<evidence type="ECO:0000256" key="12">
    <source>
        <dbReference type="SAM" id="Phobius"/>
    </source>
</evidence>
<dbReference type="NCBIfam" id="NF003965">
    <property type="entry name" value="PRK05457.1"/>
    <property type="match status" value="1"/>
</dbReference>
<dbReference type="PANTHER" id="PTHR43221:SF1">
    <property type="entry name" value="PROTEASE HTPX"/>
    <property type="match status" value="1"/>
</dbReference>
<evidence type="ECO:0000256" key="6">
    <source>
        <dbReference type="ARBA" id="ARBA00022801"/>
    </source>
</evidence>